<dbReference type="EMBL" id="FRAN01000003">
    <property type="protein sequence ID" value="SHK93104.1"/>
    <property type="molecule type" value="Genomic_DNA"/>
</dbReference>
<reference evidence="4" key="3">
    <citation type="submission" date="2016-11" db="EMBL/GenBank/DDBJ databases">
        <authorList>
            <person name="Varghese N."/>
            <person name="Submissions S."/>
        </authorList>
    </citation>
    <scope>NUCLEOTIDE SEQUENCE [LARGE SCALE GENOMIC DNA]</scope>
    <source>
        <strain evidence="4">DX253</strain>
    </source>
</reference>
<evidence type="ECO:0000313" key="4">
    <source>
        <dbReference type="Proteomes" id="UP000184203"/>
    </source>
</evidence>
<evidence type="ECO:0000313" key="2">
    <source>
        <dbReference type="EMBL" id="SHK93104.1"/>
    </source>
</evidence>
<dbReference type="PATRIC" id="fig|797209.4.peg.2410"/>
<sequence length="164" mass="18320">MDSARTVQICRTAQPEVPRATVSVEMITANITEESTAVVEIGVTWEGDASVLLFGNTVPIELPHRCSWPETGLVLLPSPNGYERRADEPECWKPNLPADDDFGHPLGLMRKEVETGDILSCRAEIWGDHWAENCLEPGEYWFEETLSIENEGYAGWGFALRIES</sequence>
<dbReference type="AlphaFoldDB" id="E7QUG8"/>
<dbReference type="Proteomes" id="UP000184203">
    <property type="component" value="Unassembled WGS sequence"/>
</dbReference>
<evidence type="ECO:0000313" key="1">
    <source>
        <dbReference type="EMBL" id="EFW92247.1"/>
    </source>
</evidence>
<name>E7QUG8_HALPU</name>
<accession>E7QUG8</accession>
<reference evidence="2" key="2">
    <citation type="submission" date="2016-11" db="EMBL/GenBank/DDBJ databases">
        <authorList>
            <person name="Jaros S."/>
            <person name="Januszkiewicz K."/>
            <person name="Wedrychowicz H."/>
        </authorList>
    </citation>
    <scope>NUCLEOTIDE SEQUENCE [LARGE SCALE GENOMIC DNA]</scope>
    <source>
        <strain evidence="2">DX253</strain>
    </source>
</reference>
<dbReference type="Proteomes" id="UP000003751">
    <property type="component" value="Unassembled WGS sequence"/>
</dbReference>
<proteinExistence type="predicted"/>
<organism evidence="1 3">
    <name type="scientific">Haladaptatus paucihalophilus DX253</name>
    <dbReference type="NCBI Taxonomy" id="797209"/>
    <lineage>
        <taxon>Archaea</taxon>
        <taxon>Methanobacteriati</taxon>
        <taxon>Methanobacteriota</taxon>
        <taxon>Stenosarchaea group</taxon>
        <taxon>Halobacteria</taxon>
        <taxon>Halobacteriales</taxon>
        <taxon>Haladaptataceae</taxon>
        <taxon>Haladaptatus</taxon>
    </lineage>
</organism>
<dbReference type="STRING" id="797209.GCA_000376445_02347"/>
<protein>
    <submittedName>
        <fullName evidence="1">Uncharacterized protein</fullName>
    </submittedName>
</protein>
<keyword evidence="4" id="KW-1185">Reference proteome</keyword>
<evidence type="ECO:0000313" key="3">
    <source>
        <dbReference type="Proteomes" id="UP000003751"/>
    </source>
</evidence>
<gene>
    <name evidence="2" type="ORF">SAMN05444342_2656</name>
    <name evidence="1" type="ORF">ZOD2009_12240</name>
</gene>
<dbReference type="EMBL" id="AEMG01000009">
    <property type="protein sequence ID" value="EFW92247.1"/>
    <property type="molecule type" value="Genomic_DNA"/>
</dbReference>
<reference evidence="1 3" key="1">
    <citation type="journal article" date="2014" name="ISME J.">
        <title>Trehalose/2-sulfotrehalose biosynthesis and glycine-betaine uptake are widely spread mechanisms for osmoadaptation in the Halobacteriales.</title>
        <authorList>
            <person name="Youssef N.H."/>
            <person name="Savage-Ashlock K.N."/>
            <person name="McCully A.L."/>
            <person name="Luedtke B."/>
            <person name="Shaw E.I."/>
            <person name="Hoff W.D."/>
            <person name="Elshahed M.S."/>
        </authorList>
    </citation>
    <scope>NUCLEOTIDE SEQUENCE [LARGE SCALE GENOMIC DNA]</scope>
    <source>
        <strain evidence="1 3">DX253</strain>
    </source>
</reference>